<keyword evidence="8 9" id="KW-0012">Acyltransferase</keyword>
<organism evidence="11 12">
    <name type="scientific">Pelolinea submarina</name>
    <dbReference type="NCBI Taxonomy" id="913107"/>
    <lineage>
        <taxon>Bacteria</taxon>
        <taxon>Bacillati</taxon>
        <taxon>Chloroflexota</taxon>
        <taxon>Anaerolineae</taxon>
        <taxon>Anaerolineales</taxon>
        <taxon>Anaerolineaceae</taxon>
        <taxon>Pelolinea</taxon>
    </lineage>
</organism>
<evidence type="ECO:0000256" key="10">
    <source>
        <dbReference type="SAM" id="Phobius"/>
    </source>
</evidence>
<dbReference type="OrthoDB" id="9805788at2"/>
<name>A0A347ZT59_9CHLR</name>
<dbReference type="GO" id="GO:0016746">
    <property type="term" value="F:acyltransferase activity"/>
    <property type="evidence" value="ECO:0007669"/>
    <property type="project" value="UniProtKB-KW"/>
</dbReference>
<evidence type="ECO:0000256" key="1">
    <source>
        <dbReference type="ARBA" id="ARBA00004651"/>
    </source>
</evidence>
<feature type="transmembrane region" description="Helical" evidence="10">
    <location>
        <begin position="21"/>
        <end position="39"/>
    </location>
</feature>
<evidence type="ECO:0000256" key="2">
    <source>
        <dbReference type="ARBA" id="ARBA00010323"/>
    </source>
</evidence>
<evidence type="ECO:0000256" key="5">
    <source>
        <dbReference type="ARBA" id="ARBA00022692"/>
    </source>
</evidence>
<keyword evidence="5 10" id="KW-0812">Transmembrane</keyword>
<comment type="subcellular location">
    <subcellularLocation>
        <location evidence="1">Cell membrane</location>
        <topology evidence="1">Multi-pass membrane protein</topology>
    </subcellularLocation>
</comment>
<dbReference type="PIRSF" id="PIRSF500217">
    <property type="entry name" value="AlgI"/>
    <property type="match status" value="1"/>
</dbReference>
<feature type="transmembrane region" description="Helical" evidence="10">
    <location>
        <begin position="264"/>
        <end position="283"/>
    </location>
</feature>
<evidence type="ECO:0000256" key="6">
    <source>
        <dbReference type="ARBA" id="ARBA00022989"/>
    </source>
</evidence>
<comment type="similarity">
    <text evidence="2 9">Belongs to the membrane-bound acyltransferase family.</text>
</comment>
<feature type="transmembrane region" description="Helical" evidence="10">
    <location>
        <begin position="112"/>
        <end position="129"/>
    </location>
</feature>
<dbReference type="InterPro" id="IPR004299">
    <property type="entry name" value="MBOAT_fam"/>
</dbReference>
<feature type="transmembrane region" description="Helical" evidence="10">
    <location>
        <begin position="51"/>
        <end position="69"/>
    </location>
</feature>
<evidence type="ECO:0000256" key="8">
    <source>
        <dbReference type="ARBA" id="ARBA00023315"/>
    </source>
</evidence>
<keyword evidence="12" id="KW-1185">Reference proteome</keyword>
<protein>
    <submittedName>
        <fullName evidence="11">D-alanyl-lipoteichoic acid acyltransferase DltB (MBOAT superfamily)</fullName>
    </submittedName>
</protein>
<accession>A0A347ZT59</accession>
<dbReference type="Pfam" id="PF03062">
    <property type="entry name" value="MBOAT"/>
    <property type="match status" value="1"/>
</dbReference>
<feature type="transmembrane region" description="Helical" evidence="10">
    <location>
        <begin position="439"/>
        <end position="459"/>
    </location>
</feature>
<evidence type="ECO:0000256" key="7">
    <source>
        <dbReference type="ARBA" id="ARBA00023136"/>
    </source>
</evidence>
<dbReference type="EMBL" id="QUMS01000001">
    <property type="protein sequence ID" value="REG10935.1"/>
    <property type="molecule type" value="Genomic_DNA"/>
</dbReference>
<dbReference type="InterPro" id="IPR028362">
    <property type="entry name" value="AlgI"/>
</dbReference>
<proteinExistence type="inferred from homology"/>
<feature type="transmembrane region" description="Helical" evidence="10">
    <location>
        <begin position="141"/>
        <end position="158"/>
    </location>
</feature>
<keyword evidence="3 9" id="KW-1003">Cell membrane</keyword>
<dbReference type="PANTHER" id="PTHR13285">
    <property type="entry name" value="ACYLTRANSFERASE"/>
    <property type="match status" value="1"/>
</dbReference>
<dbReference type="GO" id="GO:0005886">
    <property type="term" value="C:plasma membrane"/>
    <property type="evidence" value="ECO:0007669"/>
    <property type="project" value="UniProtKB-SubCell"/>
</dbReference>
<evidence type="ECO:0000256" key="9">
    <source>
        <dbReference type="PIRNR" id="PIRNR016636"/>
    </source>
</evidence>
<gene>
    <name evidence="11" type="ORF">DFR64_0804</name>
</gene>
<feature type="transmembrane region" description="Helical" evidence="10">
    <location>
        <begin position="216"/>
        <end position="234"/>
    </location>
</feature>
<dbReference type="InterPro" id="IPR051085">
    <property type="entry name" value="MB_O-acyltransferase"/>
</dbReference>
<reference evidence="11 12" key="1">
    <citation type="submission" date="2018-08" db="EMBL/GenBank/DDBJ databases">
        <title>Genomic Encyclopedia of Type Strains, Phase IV (KMG-IV): sequencing the most valuable type-strain genomes for metagenomic binning, comparative biology and taxonomic classification.</title>
        <authorList>
            <person name="Goeker M."/>
        </authorList>
    </citation>
    <scope>NUCLEOTIDE SEQUENCE [LARGE SCALE GENOMIC DNA]</scope>
    <source>
        <strain evidence="11 12">DSM 23923</strain>
    </source>
</reference>
<feature type="transmembrane region" description="Helical" evidence="10">
    <location>
        <begin position="289"/>
        <end position="306"/>
    </location>
</feature>
<dbReference type="PANTHER" id="PTHR13285:SF23">
    <property type="entry name" value="TEICHOIC ACID D-ALANYLTRANSFERASE"/>
    <property type="match status" value="1"/>
</dbReference>
<dbReference type="Proteomes" id="UP000256388">
    <property type="component" value="Unassembled WGS sequence"/>
</dbReference>
<evidence type="ECO:0000256" key="4">
    <source>
        <dbReference type="ARBA" id="ARBA00022679"/>
    </source>
</evidence>
<dbReference type="PIRSF" id="PIRSF016636">
    <property type="entry name" value="AlgI_DltB"/>
    <property type="match status" value="1"/>
</dbReference>
<feature type="transmembrane region" description="Helical" evidence="10">
    <location>
        <begin position="81"/>
        <end position="100"/>
    </location>
</feature>
<dbReference type="GO" id="GO:0042121">
    <property type="term" value="P:alginic acid biosynthetic process"/>
    <property type="evidence" value="ECO:0007669"/>
    <property type="project" value="InterPro"/>
</dbReference>
<evidence type="ECO:0000313" key="11">
    <source>
        <dbReference type="EMBL" id="REG10935.1"/>
    </source>
</evidence>
<evidence type="ECO:0000313" key="12">
    <source>
        <dbReference type="Proteomes" id="UP000256388"/>
    </source>
</evidence>
<comment type="caution">
    <text evidence="11">The sequence shown here is derived from an EMBL/GenBank/DDBJ whole genome shotgun (WGS) entry which is preliminary data.</text>
</comment>
<keyword evidence="4 9" id="KW-0808">Transferase</keyword>
<dbReference type="AlphaFoldDB" id="A0A347ZT59"/>
<evidence type="ECO:0000256" key="3">
    <source>
        <dbReference type="ARBA" id="ARBA00022475"/>
    </source>
</evidence>
<sequence>MTLIHIAVFIGFAILIRLLRNQIASAWLMFLSSLIFIFWLQPVSSIRSLEFWLPSILITLTVLIWGITSAREVFTEKDNRLAGWLALAVILGLSGLRYLNLGFLVELVNPPVIWQVIILILIAGSLLWLVQRSSSENKTPASIAVIGLIVVFVILKYPPAALKASQILRIINGQSPKLANSTEIAWVGYSYFAFRLIHVLREWQQGRKFNANLRDFMVYVLFFPAFIAGPIDRLDHFQKQLEQRNAQPASEDFLEGGRRIAHGLFYKFILADSLALLALNPLSAQQVRSTGWMWVLVYTYAFRLYFDFSGYTDLAIGISRLMGIQLPENFKQPYLAENLTVFWNRWHITLTQWFRTYYFNPVTRYLRTRKQPISTVWMIFFTQVSTMVLIALWHGISLNFVLWGLWNGLGMFAHNRWTEWRKQYPAEPSKYVWVVRAQKYISIFMTFNFIALGWVWFALPDINSALLVFSKLTGGV</sequence>
<keyword evidence="6 10" id="KW-1133">Transmembrane helix</keyword>
<dbReference type="RefSeq" id="WP_116224086.1">
    <property type="nucleotide sequence ID" value="NZ_AP018437.1"/>
</dbReference>
<keyword evidence="7 9" id="KW-0472">Membrane</keyword>
<dbReference type="InterPro" id="IPR024194">
    <property type="entry name" value="Ac/AlaTfrase_AlgI/DltB"/>
</dbReference>